<evidence type="ECO:0000313" key="3">
    <source>
        <dbReference type="EMBL" id="KAK5082286.1"/>
    </source>
</evidence>
<comment type="similarity">
    <text evidence="1">Belongs to the AIM41 family.</text>
</comment>
<evidence type="ECO:0000256" key="2">
    <source>
        <dbReference type="SAM" id="Coils"/>
    </source>
</evidence>
<reference evidence="3 4" key="1">
    <citation type="submission" date="2023-08" db="EMBL/GenBank/DDBJ databases">
        <title>Black Yeasts Isolated from many extreme environments.</title>
        <authorList>
            <person name="Coleine C."/>
            <person name="Stajich J.E."/>
            <person name="Selbmann L."/>
        </authorList>
    </citation>
    <scope>NUCLEOTIDE SEQUENCE [LARGE SCALE GENOMIC DNA]</scope>
    <source>
        <strain evidence="3 4">CCFEE 5910</strain>
    </source>
</reference>
<name>A0AAN7YDR5_9EURO</name>
<comment type="subcellular location">
    <subcellularLocation>
        <location evidence="1">Mitochondrion</location>
    </subcellularLocation>
</comment>
<dbReference type="Pfam" id="PF09424">
    <property type="entry name" value="YqeY"/>
    <property type="match status" value="1"/>
</dbReference>
<comment type="caution">
    <text evidence="3">The sequence shown here is derived from an EMBL/GenBank/DDBJ whole genome shotgun (WGS) entry which is preliminary data.</text>
</comment>
<dbReference type="AlphaFoldDB" id="A0AAN7YDR5"/>
<dbReference type="GO" id="GO:0016884">
    <property type="term" value="F:carbon-nitrogen ligase activity, with glutamine as amido-N-donor"/>
    <property type="evidence" value="ECO:0007669"/>
    <property type="project" value="UniProtKB-UniRule"/>
</dbReference>
<dbReference type="SUPFAM" id="SSF89095">
    <property type="entry name" value="GatB/YqeY motif"/>
    <property type="match status" value="1"/>
</dbReference>
<keyword evidence="2" id="KW-0175">Coiled coil</keyword>
<feature type="coiled-coil region" evidence="2">
    <location>
        <begin position="107"/>
        <end position="146"/>
    </location>
</feature>
<proteinExistence type="inferred from homology"/>
<evidence type="ECO:0000313" key="4">
    <source>
        <dbReference type="Proteomes" id="UP001309876"/>
    </source>
</evidence>
<dbReference type="GO" id="GO:0005739">
    <property type="term" value="C:mitochondrion"/>
    <property type="evidence" value="ECO:0007669"/>
    <property type="project" value="UniProtKB-SubCell"/>
</dbReference>
<dbReference type="InterPro" id="IPR003789">
    <property type="entry name" value="Asn/Gln_tRNA_amidoTrase-B-like"/>
</dbReference>
<accession>A0AAN7YDR5</accession>
<dbReference type="Gene3D" id="1.10.1510.10">
    <property type="entry name" value="Uncharacterised protein YqeY/AIM41 PF09424, N-terminal domain"/>
    <property type="match status" value="1"/>
</dbReference>
<keyword evidence="4" id="KW-1185">Reference proteome</keyword>
<organism evidence="3 4">
    <name type="scientific">Lithohypha guttulata</name>
    <dbReference type="NCBI Taxonomy" id="1690604"/>
    <lineage>
        <taxon>Eukaryota</taxon>
        <taxon>Fungi</taxon>
        <taxon>Dikarya</taxon>
        <taxon>Ascomycota</taxon>
        <taxon>Pezizomycotina</taxon>
        <taxon>Eurotiomycetes</taxon>
        <taxon>Chaetothyriomycetidae</taxon>
        <taxon>Chaetothyriales</taxon>
        <taxon>Trichomeriaceae</taxon>
        <taxon>Lithohypha</taxon>
    </lineage>
</organism>
<dbReference type="InterPro" id="IPR019004">
    <property type="entry name" value="YqeY/Aim41"/>
</dbReference>
<protein>
    <recommendedName>
        <fullName evidence="1">Altered inheritance of mitochondria protein 41</fullName>
    </recommendedName>
</protein>
<gene>
    <name evidence="1" type="primary">AIM41</name>
    <name evidence="3" type="ORF">LTR05_007432</name>
</gene>
<evidence type="ECO:0000256" key="1">
    <source>
        <dbReference type="RuleBase" id="RU365099"/>
    </source>
</evidence>
<sequence length="213" mass="23275">MASLRTGVAQTALRETRRTPYVCPQCELRQMRLSPFNDLPRRKQIRYSSTDAAAPPLLAKIKGDLKTAMRAKDTPRLNVLRAMITEYNNASKTNTPIKTDIQLLALLKKKKAASEAAASEAKAANRQDLEEKNMQEIKVIDELAGEVKLVPDQEIQETVSKVLESLKQAASGADVKAGNVLKELLKAGGPFNGRPVDNAQVSKIVNQLLTGGK</sequence>
<dbReference type="Proteomes" id="UP001309876">
    <property type="component" value="Unassembled WGS sequence"/>
</dbReference>
<dbReference type="PANTHER" id="PTHR28055">
    <property type="entry name" value="ALTERED INHERITANCE OF MITOCHONDRIA PROTEIN 41, MITOCHONDRIAL"/>
    <property type="match status" value="1"/>
</dbReference>
<keyword evidence="1" id="KW-0496">Mitochondrion</keyword>
<dbReference type="PANTHER" id="PTHR28055:SF1">
    <property type="entry name" value="ALTERED INHERITANCE OF MITOCHONDRIA PROTEIN 41, MITOCHONDRIAL"/>
    <property type="match status" value="1"/>
</dbReference>
<dbReference type="EMBL" id="JAVRRJ010000008">
    <property type="protein sequence ID" value="KAK5082286.1"/>
    <property type="molecule type" value="Genomic_DNA"/>
</dbReference>
<dbReference type="InterPro" id="IPR042184">
    <property type="entry name" value="YqeY/Aim41_N"/>
</dbReference>